<dbReference type="Gene3D" id="1.20.1280.50">
    <property type="match status" value="1"/>
</dbReference>
<dbReference type="InterPro" id="IPR036047">
    <property type="entry name" value="F-box-like_dom_sf"/>
</dbReference>
<evidence type="ECO:0000259" key="1">
    <source>
        <dbReference type="PROSITE" id="PS50181"/>
    </source>
</evidence>
<accession>A0A4D6EJ01</accession>
<dbReference type="PROSITE" id="PS50181">
    <property type="entry name" value="FBOX"/>
    <property type="match status" value="1"/>
</dbReference>
<evidence type="ECO:0000313" key="2">
    <source>
        <dbReference type="EMBL" id="QBZ81687.1"/>
    </source>
</evidence>
<evidence type="ECO:0000313" key="3">
    <source>
        <dbReference type="Proteomes" id="UP001237152"/>
    </source>
</evidence>
<organism evidence="2 3">
    <name type="scientific">Pandoravirus celtis</name>
    <dbReference type="NCBI Taxonomy" id="2568002"/>
    <lineage>
        <taxon>Viruses</taxon>
        <taxon>Pandoravirus</taxon>
    </lineage>
</organism>
<dbReference type="Pfam" id="PF12937">
    <property type="entry name" value="F-box-like"/>
    <property type="match status" value="1"/>
</dbReference>
<gene>
    <name evidence="2" type="ORF">pclt_cds_1104</name>
</gene>
<name>A0A4D6EJ01_9VIRU</name>
<reference evidence="2" key="1">
    <citation type="journal article" date="2019" name="Front. Microbiol.">
        <title>Pandoravirus Celtis Illustrates the Microevolution Processes at Work in the Giant Pandoraviridae Genomes.</title>
        <authorList>
            <person name="Legendre M."/>
            <person name="Alempic J.M."/>
            <person name="Philippe N."/>
            <person name="Lartigue A."/>
            <person name="Jeudy S."/>
            <person name="Poirot O."/>
            <person name="Ta N.T."/>
            <person name="Nin S."/>
            <person name="Coute Y."/>
            <person name="Abergel C."/>
            <person name="Claverie J.M."/>
        </authorList>
    </citation>
    <scope>NUCLEOTIDE SEQUENCE</scope>
</reference>
<protein>
    <submittedName>
        <fullName evidence="2">F-box domain containing protein</fullName>
    </submittedName>
</protein>
<dbReference type="SUPFAM" id="SSF81383">
    <property type="entry name" value="F-box domain"/>
    <property type="match status" value="1"/>
</dbReference>
<dbReference type="Proteomes" id="UP001237152">
    <property type="component" value="Segment"/>
</dbReference>
<dbReference type="InterPro" id="IPR001810">
    <property type="entry name" value="F-box_dom"/>
</dbReference>
<dbReference type="EMBL" id="MK174290">
    <property type="protein sequence ID" value="QBZ81687.1"/>
    <property type="molecule type" value="Genomic_DNA"/>
</dbReference>
<feature type="domain" description="F-box" evidence="1">
    <location>
        <begin position="5"/>
        <end position="51"/>
    </location>
</feature>
<sequence>MASADIFFGGLPAEILSDVAALLPVVDMVRLAMTCRLMHALATCQAMWRRLFVRDFAHLYNKGLAVQPWPHSDHPDDPWHEMAIELWRGTGAVSVMPPRCRPVEHLPAPFAHAFAAGKDWCWLYRAHLATSSEPPGESFSGPRSQRLDPSTLAVADWTSGSRAGYTAEIIFGGHSGDEVISWTEFTPAQAADDCYWLVECTATSVTHRGATDASGTIPVFIFSRIGARYWLAVDKSKTGVFASLSPNGTRDHGRCRDGDIETITSHYSDGSTVARPMRNGRPHGEYRITYANGDAVCANYVDGVLTGEAEFVCSLACPRPEWAGRILSKCVWRTVPINVEASPPYAIVPADGSDDARLFWRYVAEGLVGWCLRTRRILLDTVGTPASDASQRDAKNVDE</sequence>
<dbReference type="SUPFAM" id="SSF82185">
    <property type="entry name" value="Histone H3 K4-specific methyltransferase SET7/9 N-terminal domain"/>
    <property type="match status" value="1"/>
</dbReference>
<proteinExistence type="predicted"/>